<name>A0A521D0S7_9RHOB</name>
<organism evidence="1 2">
    <name type="scientific">Thalassovita litoralis</name>
    <dbReference type="NCBI Taxonomy" id="1010611"/>
    <lineage>
        <taxon>Bacteria</taxon>
        <taxon>Pseudomonadati</taxon>
        <taxon>Pseudomonadota</taxon>
        <taxon>Alphaproteobacteria</taxon>
        <taxon>Rhodobacterales</taxon>
        <taxon>Roseobacteraceae</taxon>
        <taxon>Thalassovita</taxon>
    </lineage>
</organism>
<keyword evidence="2" id="KW-1185">Reference proteome</keyword>
<accession>A0A521D0S7</accession>
<dbReference type="EMBL" id="FXTO01000008">
    <property type="protein sequence ID" value="SMO65272.1"/>
    <property type="molecule type" value="Genomic_DNA"/>
</dbReference>
<dbReference type="AlphaFoldDB" id="A0A521D0S7"/>
<evidence type="ECO:0000313" key="1">
    <source>
        <dbReference type="EMBL" id="SMO65272.1"/>
    </source>
</evidence>
<evidence type="ECO:0000313" key="2">
    <source>
        <dbReference type="Proteomes" id="UP000316030"/>
    </source>
</evidence>
<gene>
    <name evidence="1" type="ORF">SAMN06265173_108104</name>
</gene>
<dbReference type="Proteomes" id="UP000316030">
    <property type="component" value="Unassembled WGS sequence"/>
</dbReference>
<dbReference type="Pfam" id="PF12789">
    <property type="entry name" value="PTR"/>
    <property type="match status" value="2"/>
</dbReference>
<dbReference type="OrthoDB" id="7838166at2"/>
<protein>
    <submittedName>
        <fullName evidence="1">Phage tail repeat like</fullName>
    </submittedName>
</protein>
<sequence length="495" mass="50554">MLRFEDLRVRDNQELDRDFFNRRYRLIAESLSDLDSQLARVNEATDRLVELGLSRVNEVLGPALATASAAAENGFLVATSATELTLTPGLQTTFEITDTPARALFAPTPYVVVTRAGGAVADWAVMRVAGYARVSGGLAGEVVAVNGAIGAAAHADWVISASAGLATSLIAAAVDVTAALSLAQQAAEDAATAALAAQSILNAGPVSSVNGQTGAVALGVGDIPSLTELLAGKAASTHGHGIAQVSNLQAALDGKAATSHGHAIADIANLQAELNGKAEAAHTHAISAITNLQNALDGKAATSHGHAIGDVTGLQTALDGKAAASHTHAISHVTGLQTALDGKAASSHSHAIAEVTGLQAALDAAGAPEASDAQVQALTDQLLMLTTRRVRSASGLIYPSGATNWTPDWASFINASWALPGNRTLNNPVDVIPGTCRTVLVSGTTSTNRTVSFGSYYRGNLPDEAVDSASYILLSLFAVTPTQIIVSHVREGNLV</sequence>
<reference evidence="1 2" key="1">
    <citation type="submission" date="2017-05" db="EMBL/GenBank/DDBJ databases">
        <authorList>
            <person name="Varghese N."/>
            <person name="Submissions S."/>
        </authorList>
    </citation>
    <scope>NUCLEOTIDE SEQUENCE [LARGE SCALE GENOMIC DNA]</scope>
    <source>
        <strain evidence="1 2">DSM 29506</strain>
    </source>
</reference>
<dbReference type="RefSeq" id="WP_142493021.1">
    <property type="nucleotide sequence ID" value="NZ_FXTO01000008.1"/>
</dbReference>
<proteinExistence type="predicted"/>